<gene>
    <name evidence="5" type="ORF">ACFQE6_17950</name>
</gene>
<evidence type="ECO:0000313" key="5">
    <source>
        <dbReference type="EMBL" id="MFC6766799.1"/>
    </source>
</evidence>
<dbReference type="SUPFAM" id="SSF56801">
    <property type="entry name" value="Acetyl-CoA synthetase-like"/>
    <property type="match status" value="1"/>
</dbReference>
<dbReference type="InterPro" id="IPR020845">
    <property type="entry name" value="AMP-binding_CS"/>
</dbReference>
<dbReference type="Pfam" id="PF13193">
    <property type="entry name" value="AMP-binding_C"/>
    <property type="match status" value="1"/>
</dbReference>
<comment type="similarity">
    <text evidence="1">Belongs to the ATP-dependent AMP-binding enzyme family.</text>
</comment>
<dbReference type="PANTHER" id="PTHR43201">
    <property type="entry name" value="ACYL-COA SYNTHETASE"/>
    <property type="match status" value="1"/>
</dbReference>
<reference evidence="5 6" key="1">
    <citation type="journal article" date="2019" name="Int. J. Syst. Evol. Microbiol.">
        <title>The Global Catalogue of Microorganisms (GCM) 10K type strain sequencing project: providing services to taxonomists for standard genome sequencing and annotation.</title>
        <authorList>
            <consortium name="The Broad Institute Genomics Platform"/>
            <consortium name="The Broad Institute Genome Sequencing Center for Infectious Disease"/>
            <person name="Wu L."/>
            <person name="Ma J."/>
        </authorList>
    </citation>
    <scope>NUCLEOTIDE SEQUENCE [LARGE SCALE GENOMIC DNA]</scope>
    <source>
        <strain evidence="5 6">LMG 29247</strain>
    </source>
</reference>
<dbReference type="InterPro" id="IPR045851">
    <property type="entry name" value="AMP-bd_C_sf"/>
</dbReference>
<evidence type="ECO:0000259" key="3">
    <source>
        <dbReference type="Pfam" id="PF00501"/>
    </source>
</evidence>
<sequence length="536" mass="59398">MTNIAWLLESAAREAPDNLAVVGPNENEYTYEEFNSLTSQIGNLLREEYDIDDGDVISGFMPASEWTQAVMFGVPKAGGIITLENHTLPYEILRDNVENSKAKVVIADKRVFDEAEQLVKDVDSIEHLVWSGEGGAPLLQEAVTDYSTELYPTPKKRDEVAIINYTAGTTGSPKGAMQTHGMLQSSVRADCDAYRGLTPEDSLVLFTPIYHIGGITSALYAVGCKGTHIIPGGWDPQRVRELTQKYNPTWYTYFPPTMIRDMMNQDWWDDVNLSGIKTLAGGGPLTPDLQQALQEKGMRVSGGLAMTEATPISASPIAQDKDLQMPPGSVGKPLDELIEAKLVDITTGEEITDPNEEGELCIRGDHVTPGYYNDPDRTDQAFDNDGWFHTDDMGYFDEDGYLFITGRADDMILSGAEKLSLVEVDDALLKSELIDDGGTVGVPHERFGTVPAALVVPHNSNITEEEIADKLDKHMKDNLADWQRPRLYTIVDEIPRTPAKQTKISPKLEEKLPEWVEVPQDVSFTTLSKLREERDE</sequence>
<dbReference type="Gene3D" id="3.30.300.30">
    <property type="match status" value="1"/>
</dbReference>
<accession>A0ABD5SQF0</accession>
<feature type="domain" description="AMP-binding enzyme C-terminal" evidence="4">
    <location>
        <begin position="423"/>
        <end position="498"/>
    </location>
</feature>
<dbReference type="InterPro" id="IPR025110">
    <property type="entry name" value="AMP-bd_C"/>
</dbReference>
<evidence type="ECO:0000259" key="4">
    <source>
        <dbReference type="Pfam" id="PF13193"/>
    </source>
</evidence>
<dbReference type="InterPro" id="IPR042099">
    <property type="entry name" value="ANL_N_sf"/>
</dbReference>
<dbReference type="AlphaFoldDB" id="A0ABD5SQF0"/>
<dbReference type="InterPro" id="IPR000873">
    <property type="entry name" value="AMP-dep_synth/lig_dom"/>
</dbReference>
<organism evidence="5 6">
    <name type="scientific">Natrinema soli</name>
    <dbReference type="NCBI Taxonomy" id="1930624"/>
    <lineage>
        <taxon>Archaea</taxon>
        <taxon>Methanobacteriati</taxon>
        <taxon>Methanobacteriota</taxon>
        <taxon>Stenosarchaea group</taxon>
        <taxon>Halobacteria</taxon>
        <taxon>Halobacteriales</taxon>
        <taxon>Natrialbaceae</taxon>
        <taxon>Natrinema</taxon>
    </lineage>
</organism>
<dbReference type="EMBL" id="JBHSWV010000297">
    <property type="protein sequence ID" value="MFC6766799.1"/>
    <property type="molecule type" value="Genomic_DNA"/>
</dbReference>
<dbReference type="PROSITE" id="PS00455">
    <property type="entry name" value="AMP_BINDING"/>
    <property type="match status" value="1"/>
</dbReference>
<dbReference type="GO" id="GO:0016874">
    <property type="term" value="F:ligase activity"/>
    <property type="evidence" value="ECO:0007669"/>
    <property type="project" value="UniProtKB-KW"/>
</dbReference>
<comment type="caution">
    <text evidence="5">The sequence shown here is derived from an EMBL/GenBank/DDBJ whole genome shotgun (WGS) entry which is preliminary data.</text>
</comment>
<keyword evidence="2" id="KW-0436">Ligase</keyword>
<evidence type="ECO:0000256" key="1">
    <source>
        <dbReference type="ARBA" id="ARBA00006432"/>
    </source>
</evidence>
<keyword evidence="6" id="KW-1185">Reference proteome</keyword>
<dbReference type="PANTHER" id="PTHR43201:SF5">
    <property type="entry name" value="MEDIUM-CHAIN ACYL-COA LIGASE ACSF2, MITOCHONDRIAL"/>
    <property type="match status" value="1"/>
</dbReference>
<dbReference type="Pfam" id="PF00501">
    <property type="entry name" value="AMP-binding"/>
    <property type="match status" value="1"/>
</dbReference>
<name>A0ABD5SQF0_9EURY</name>
<dbReference type="RefSeq" id="WP_273739746.1">
    <property type="nucleotide sequence ID" value="NZ_JAQIVI010000297.1"/>
</dbReference>
<protein>
    <submittedName>
        <fullName evidence="5">Class I adenylate-forming enzyme family protein</fullName>
    </submittedName>
</protein>
<dbReference type="Proteomes" id="UP001596383">
    <property type="component" value="Unassembled WGS sequence"/>
</dbReference>
<evidence type="ECO:0000256" key="2">
    <source>
        <dbReference type="ARBA" id="ARBA00022598"/>
    </source>
</evidence>
<feature type="domain" description="AMP-dependent synthetase/ligase" evidence="3">
    <location>
        <begin position="9"/>
        <end position="372"/>
    </location>
</feature>
<evidence type="ECO:0000313" key="6">
    <source>
        <dbReference type="Proteomes" id="UP001596383"/>
    </source>
</evidence>
<proteinExistence type="inferred from homology"/>
<dbReference type="Gene3D" id="3.40.50.12780">
    <property type="entry name" value="N-terminal domain of ligase-like"/>
    <property type="match status" value="1"/>
</dbReference>